<proteinExistence type="predicted"/>
<keyword evidence="1" id="KW-0812">Transmembrane</keyword>
<organism evidence="2 3">
    <name type="scientific">Hymenobacter canadensis</name>
    <dbReference type="NCBI Taxonomy" id="2999067"/>
    <lineage>
        <taxon>Bacteria</taxon>
        <taxon>Pseudomonadati</taxon>
        <taxon>Bacteroidota</taxon>
        <taxon>Cytophagia</taxon>
        <taxon>Cytophagales</taxon>
        <taxon>Hymenobacteraceae</taxon>
        <taxon>Hymenobacter</taxon>
    </lineage>
</organism>
<reference evidence="2 3" key="1">
    <citation type="submission" date="2022-12" db="EMBL/GenBank/DDBJ databases">
        <title>Hymenobacter canadensis sp. nov. isolated from lake water of the Cambridge Bay, Canada.</title>
        <authorList>
            <person name="Kim W.H."/>
            <person name="Lee Y.M."/>
        </authorList>
    </citation>
    <scope>NUCLEOTIDE SEQUENCE [LARGE SCALE GENOMIC DNA]</scope>
    <source>
        <strain evidence="2 3">PAMC 29467</strain>
    </source>
</reference>
<gene>
    <name evidence="2" type="ORF">O3303_18850</name>
</gene>
<evidence type="ECO:0000313" key="3">
    <source>
        <dbReference type="Proteomes" id="UP001211005"/>
    </source>
</evidence>
<dbReference type="RefSeq" id="WP_269559915.1">
    <property type="nucleotide sequence ID" value="NZ_CP114767.1"/>
</dbReference>
<evidence type="ECO:0008006" key="4">
    <source>
        <dbReference type="Google" id="ProtNLM"/>
    </source>
</evidence>
<feature type="transmembrane region" description="Helical" evidence="1">
    <location>
        <begin position="93"/>
        <end position="112"/>
    </location>
</feature>
<name>A0ABY7LN48_9BACT</name>
<keyword evidence="1" id="KW-1133">Transmembrane helix</keyword>
<keyword evidence="1" id="KW-0472">Membrane</keyword>
<dbReference type="Proteomes" id="UP001211005">
    <property type="component" value="Chromosome"/>
</dbReference>
<dbReference type="EMBL" id="CP114767">
    <property type="protein sequence ID" value="WBA41854.1"/>
    <property type="molecule type" value="Genomic_DNA"/>
</dbReference>
<keyword evidence="3" id="KW-1185">Reference proteome</keyword>
<feature type="transmembrane region" description="Helical" evidence="1">
    <location>
        <begin position="69"/>
        <end position="87"/>
    </location>
</feature>
<evidence type="ECO:0000313" key="2">
    <source>
        <dbReference type="EMBL" id="WBA41854.1"/>
    </source>
</evidence>
<protein>
    <recommendedName>
        <fullName evidence="4">DUF2335 domain-containing protein</fullName>
    </recommendedName>
</protein>
<sequence>METAVQQPNQEVYDFAAGLMAKGLPDETIQSQLQEQGLDTESATTITSGLRAEFVAYQREEARKNMLHGGLWLLGGCAVTGVTFALASDGGSYVMTWGAVIFGGFQFLKGVYQHFTRR</sequence>
<evidence type="ECO:0000256" key="1">
    <source>
        <dbReference type="SAM" id="Phobius"/>
    </source>
</evidence>
<accession>A0ABY7LN48</accession>